<protein>
    <submittedName>
        <fullName evidence="2">Uncharacterized protein</fullName>
    </submittedName>
</protein>
<dbReference type="EMBL" id="PGVD01000018">
    <property type="protein sequence ID" value="PLR99161.1"/>
    <property type="molecule type" value="Genomic_DNA"/>
</dbReference>
<evidence type="ECO:0000313" key="3">
    <source>
        <dbReference type="EMBL" id="PLR99161.1"/>
    </source>
</evidence>
<feature type="coiled-coil region" evidence="1">
    <location>
        <begin position="51"/>
        <end position="78"/>
    </location>
</feature>
<name>A0A2N5GG26_9BACI</name>
<dbReference type="OrthoDB" id="2454082at2"/>
<evidence type="ECO:0000256" key="1">
    <source>
        <dbReference type="SAM" id="Coils"/>
    </source>
</evidence>
<comment type="caution">
    <text evidence="2">The sequence shown here is derived from an EMBL/GenBank/DDBJ whole genome shotgun (WGS) entry which is preliminary data.</text>
</comment>
<dbReference type="AlphaFoldDB" id="A0A2N5GG26"/>
<organism evidence="2 4">
    <name type="scientific">Bacillus canaveralius</name>
    <dbReference type="NCBI Taxonomy" id="1403243"/>
    <lineage>
        <taxon>Bacteria</taxon>
        <taxon>Bacillati</taxon>
        <taxon>Bacillota</taxon>
        <taxon>Bacilli</taxon>
        <taxon>Bacillales</taxon>
        <taxon>Bacillaceae</taxon>
        <taxon>Bacillus</taxon>
    </lineage>
</organism>
<dbReference type="EMBL" id="PGVA01000080">
    <property type="protein sequence ID" value="PLR79707.1"/>
    <property type="molecule type" value="Genomic_DNA"/>
</dbReference>
<dbReference type="RefSeq" id="WP_101579453.1">
    <property type="nucleotide sequence ID" value="NZ_PGVA01000080.1"/>
</dbReference>
<evidence type="ECO:0000313" key="4">
    <source>
        <dbReference type="Proteomes" id="UP000234951"/>
    </source>
</evidence>
<evidence type="ECO:0000313" key="5">
    <source>
        <dbReference type="Proteomes" id="UP000235114"/>
    </source>
</evidence>
<reference evidence="2 4" key="1">
    <citation type="submission" date="2017-11" db="EMBL/GenBank/DDBJ databases">
        <title>Comparitive Functional Genomics of Dry Heat Resistant strains isolated from the Viking Spacecraft.</title>
        <authorList>
            <person name="Seuylemezian A."/>
            <person name="Cooper K."/>
            <person name="Vaishampayan P."/>
        </authorList>
    </citation>
    <scope>NUCLEOTIDE SEQUENCE [LARGE SCALE GENOMIC DNA]</scope>
    <source>
        <strain evidence="2 4">M4.6</strain>
    </source>
</reference>
<evidence type="ECO:0000313" key="2">
    <source>
        <dbReference type="EMBL" id="PLR79707.1"/>
    </source>
</evidence>
<reference evidence="3 5" key="2">
    <citation type="submission" date="2017-12" db="EMBL/GenBank/DDBJ databases">
        <title>Comparative Functional Genomics of Dry Heat Resistant strains isolated from the Viking Spacecraft.</title>
        <authorList>
            <person name="Seuylemezian A."/>
            <person name="Cooper K."/>
            <person name="Vaishampayan P."/>
        </authorList>
    </citation>
    <scope>NUCLEOTIDE SEQUENCE [LARGE SCALE GENOMIC DNA]</scope>
    <source>
        <strain evidence="3 5">ATCC 29669</strain>
    </source>
</reference>
<dbReference type="Proteomes" id="UP000235114">
    <property type="component" value="Unassembled WGS sequence"/>
</dbReference>
<accession>A0A2N5GG26</accession>
<sequence length="120" mass="14148">MLPQLKNYPHTKEAISNLEWDIKRSRFDLVRWQPGGDLFEQNNIEMATKNQTRLNDEITSMKGQIEDKKKEIRKLKLIDIFKGLENQVIRMRYIDGMSLAELIRMIKFAVKNNGDPVELD</sequence>
<keyword evidence="5" id="KW-1185">Reference proteome</keyword>
<proteinExistence type="predicted"/>
<dbReference type="Proteomes" id="UP000234951">
    <property type="component" value="Unassembled WGS sequence"/>
</dbReference>
<keyword evidence="1" id="KW-0175">Coiled coil</keyword>
<gene>
    <name evidence="2" type="ORF">CU635_21680</name>
    <name evidence="3" type="ORF">CVD25_06465</name>
</gene>